<organism evidence="1 2">
    <name type="scientific">Sphingobium indicum (strain DSM 16412 / CCM 7286 / MTCC 6364 / B90A)</name>
    <dbReference type="NCBI Taxonomy" id="861109"/>
    <lineage>
        <taxon>Bacteria</taxon>
        <taxon>Pseudomonadati</taxon>
        <taxon>Pseudomonadota</taxon>
        <taxon>Alphaproteobacteria</taxon>
        <taxon>Sphingomonadales</taxon>
        <taxon>Sphingomonadaceae</taxon>
        <taxon>Sphingobium</taxon>
    </lineage>
</organism>
<gene>
    <name evidence="1" type="ORF">SIDU_00045</name>
</gene>
<protein>
    <submittedName>
        <fullName evidence="1">dTDP-4-dehydrorhamnose 3,5-epimerase</fullName>
    </submittedName>
</protein>
<proteinExistence type="predicted"/>
<sequence length="144" mass="15600">MISPAPIVTPLKRIATPGGEVMHAIKAVEDSYAGFGEAYFSTVEKGAVKGWKRHNRMTLNLVVPVGAVEFVIHDSQAAAEDERFRSFTIGATGDYARLTVPPGLWMAFSGRADGLNLVLNVANIGHDPDEVDRAELDAFPWTFA</sequence>
<dbReference type="SUPFAM" id="SSF51182">
    <property type="entry name" value="RmlC-like cupins"/>
    <property type="match status" value="1"/>
</dbReference>
<accession>A0A1L5BJK1</accession>
<evidence type="ECO:0000313" key="1">
    <source>
        <dbReference type="EMBL" id="APL93058.1"/>
    </source>
</evidence>
<dbReference type="Proteomes" id="UP000004550">
    <property type="component" value="Chromosome"/>
</dbReference>
<dbReference type="InterPro" id="IPR014710">
    <property type="entry name" value="RmlC-like_jellyroll"/>
</dbReference>
<name>A0A1L5BJK1_SPHIB</name>
<dbReference type="Gene3D" id="2.60.120.10">
    <property type="entry name" value="Jelly Rolls"/>
    <property type="match status" value="1"/>
</dbReference>
<dbReference type="InterPro" id="IPR011051">
    <property type="entry name" value="RmlC_Cupin_sf"/>
</dbReference>
<dbReference type="KEGG" id="sinb:SIDU_00045"/>
<reference evidence="1 2" key="1">
    <citation type="journal article" date="2012" name="J. Bacteriol.">
        <title>Genome sequence of Sphingobium indicum B90A, a hexachlorocyclohexane-degrading bacterium.</title>
        <authorList>
            <person name="Anand S."/>
            <person name="Sangwan N."/>
            <person name="Lata P."/>
            <person name="Kaur J."/>
            <person name="Dua A."/>
            <person name="Singh A.K."/>
            <person name="Verma M."/>
            <person name="Kaur J."/>
            <person name="Khurana J.P."/>
            <person name="Khurana P."/>
            <person name="Mathur S."/>
            <person name="Lal R."/>
        </authorList>
    </citation>
    <scope>NUCLEOTIDE SEQUENCE [LARGE SCALE GENOMIC DNA]</scope>
    <source>
        <strain evidence="2">DSM 16412 / CCM 7286 / MTCC 6364 / B90A</strain>
    </source>
</reference>
<dbReference type="AlphaFoldDB" id="A0A1L5BJK1"/>
<dbReference type="EMBL" id="CP013070">
    <property type="protein sequence ID" value="APL93058.1"/>
    <property type="molecule type" value="Genomic_DNA"/>
</dbReference>
<evidence type="ECO:0000313" key="2">
    <source>
        <dbReference type="Proteomes" id="UP000004550"/>
    </source>
</evidence>